<feature type="transmembrane region" description="Helical" evidence="8">
    <location>
        <begin position="298"/>
        <end position="320"/>
    </location>
</feature>
<dbReference type="InterPro" id="IPR045555">
    <property type="entry name" value="VMAP-M0"/>
</dbReference>
<keyword evidence="13" id="KW-1185">Reference proteome</keyword>
<feature type="transmembrane region" description="Helical" evidence="8">
    <location>
        <begin position="21"/>
        <end position="41"/>
    </location>
</feature>
<gene>
    <name evidence="12" type="ORF">ACFQKB_26455</name>
</gene>
<evidence type="ECO:0000256" key="4">
    <source>
        <dbReference type="ARBA" id="ARBA00022692"/>
    </source>
</evidence>
<evidence type="ECO:0000259" key="9">
    <source>
        <dbReference type="Pfam" id="PF19916"/>
    </source>
</evidence>
<evidence type="ECO:0000313" key="13">
    <source>
        <dbReference type="Proteomes" id="UP001596380"/>
    </source>
</evidence>
<feature type="domain" description="vWA-MoxR associated protein C-terminal" evidence="11">
    <location>
        <begin position="810"/>
        <end position="1061"/>
    </location>
</feature>
<evidence type="ECO:0000256" key="8">
    <source>
        <dbReference type="SAM" id="Phobius"/>
    </source>
</evidence>
<evidence type="ECO:0000256" key="6">
    <source>
        <dbReference type="ARBA" id="ARBA00023136"/>
    </source>
</evidence>
<feature type="transmembrane region" description="Helical" evidence="8">
    <location>
        <begin position="448"/>
        <end position="470"/>
    </location>
</feature>
<dbReference type="CDD" id="cd06173">
    <property type="entry name" value="MFS_MefA_like"/>
    <property type="match status" value="1"/>
</dbReference>
<feature type="domain" description="vWA-MoxR associated protein middle region 0" evidence="9">
    <location>
        <begin position="672"/>
        <end position="776"/>
    </location>
</feature>
<proteinExistence type="predicted"/>
<dbReference type="InterPro" id="IPR010290">
    <property type="entry name" value="TM_effector"/>
</dbReference>
<keyword evidence="4 8" id="KW-0812">Transmembrane</keyword>
<feature type="transmembrane region" description="Helical" evidence="8">
    <location>
        <begin position="424"/>
        <end position="442"/>
    </location>
</feature>
<reference evidence="13" key="1">
    <citation type="journal article" date="2019" name="Int. J. Syst. Evol. Microbiol.">
        <title>The Global Catalogue of Microorganisms (GCM) 10K type strain sequencing project: providing services to taxonomists for standard genome sequencing and annotation.</title>
        <authorList>
            <consortium name="The Broad Institute Genomics Platform"/>
            <consortium name="The Broad Institute Genome Sequencing Center for Infectious Disease"/>
            <person name="Wu L."/>
            <person name="Ma J."/>
        </authorList>
    </citation>
    <scope>NUCLEOTIDE SEQUENCE [LARGE SCALE GENOMIC DNA]</scope>
    <source>
        <strain evidence="13">JCM 3369</strain>
    </source>
</reference>
<dbReference type="RefSeq" id="WP_378063614.1">
    <property type="nucleotide sequence ID" value="NZ_JBHSXS010000018.1"/>
</dbReference>
<evidence type="ECO:0000259" key="11">
    <source>
        <dbReference type="Pfam" id="PF20028"/>
    </source>
</evidence>
<feature type="transmembrane region" description="Helical" evidence="8">
    <location>
        <begin position="536"/>
        <end position="554"/>
    </location>
</feature>
<evidence type="ECO:0000256" key="5">
    <source>
        <dbReference type="ARBA" id="ARBA00022989"/>
    </source>
</evidence>
<dbReference type="InterPro" id="IPR036259">
    <property type="entry name" value="MFS_trans_sf"/>
</dbReference>
<feature type="domain" description="Effector-associated" evidence="10">
    <location>
        <begin position="582"/>
        <end position="663"/>
    </location>
</feature>
<evidence type="ECO:0000256" key="7">
    <source>
        <dbReference type="SAM" id="MobiDB-lite"/>
    </source>
</evidence>
<protein>
    <submittedName>
        <fullName evidence="12">MFS transporter</fullName>
    </submittedName>
</protein>
<dbReference type="PANTHER" id="PTHR23513">
    <property type="entry name" value="INTEGRAL MEMBRANE EFFLUX PROTEIN-RELATED"/>
    <property type="match status" value="1"/>
</dbReference>
<dbReference type="PANTHER" id="PTHR23513:SF6">
    <property type="entry name" value="MAJOR FACILITATOR SUPERFAMILY ASSOCIATED DOMAIN-CONTAINING PROTEIN"/>
    <property type="match status" value="1"/>
</dbReference>
<dbReference type="Pfam" id="PF05977">
    <property type="entry name" value="MFS_3"/>
    <property type="match status" value="1"/>
</dbReference>
<feature type="region of interest" description="Disordered" evidence="7">
    <location>
        <begin position="213"/>
        <end position="242"/>
    </location>
</feature>
<dbReference type="InterPro" id="IPR045450">
    <property type="entry name" value="VMAP_C"/>
</dbReference>
<dbReference type="Proteomes" id="UP001596380">
    <property type="component" value="Unassembled WGS sequence"/>
</dbReference>
<dbReference type="Gene3D" id="1.20.1250.20">
    <property type="entry name" value="MFS general substrate transporter like domains"/>
    <property type="match status" value="1"/>
</dbReference>
<dbReference type="InterPro" id="IPR045431">
    <property type="entry name" value="EAD2"/>
</dbReference>
<feature type="transmembrane region" description="Helical" evidence="8">
    <location>
        <begin position="385"/>
        <end position="404"/>
    </location>
</feature>
<evidence type="ECO:0000256" key="3">
    <source>
        <dbReference type="ARBA" id="ARBA00022475"/>
    </source>
</evidence>
<dbReference type="Pfam" id="PF19916">
    <property type="entry name" value="VMAP-M0"/>
    <property type="match status" value="1"/>
</dbReference>
<name>A0ABW2CRS7_9ACTN</name>
<evidence type="ECO:0000259" key="10">
    <source>
        <dbReference type="Pfam" id="PF19956"/>
    </source>
</evidence>
<feature type="transmembrane region" description="Helical" evidence="8">
    <location>
        <begin position="91"/>
        <end position="112"/>
    </location>
</feature>
<organism evidence="12 13">
    <name type="scientific">Actinomadura yumaensis</name>
    <dbReference type="NCBI Taxonomy" id="111807"/>
    <lineage>
        <taxon>Bacteria</taxon>
        <taxon>Bacillati</taxon>
        <taxon>Actinomycetota</taxon>
        <taxon>Actinomycetes</taxon>
        <taxon>Streptosporangiales</taxon>
        <taxon>Thermomonosporaceae</taxon>
        <taxon>Actinomadura</taxon>
    </lineage>
</organism>
<evidence type="ECO:0000256" key="1">
    <source>
        <dbReference type="ARBA" id="ARBA00004651"/>
    </source>
</evidence>
<dbReference type="Pfam" id="PF19956">
    <property type="entry name" value="EAD2"/>
    <property type="match status" value="1"/>
</dbReference>
<dbReference type="InterPro" id="IPR011701">
    <property type="entry name" value="MFS"/>
</dbReference>
<evidence type="ECO:0000313" key="12">
    <source>
        <dbReference type="EMBL" id="MFC6883326.1"/>
    </source>
</evidence>
<feature type="transmembrane region" description="Helical" evidence="8">
    <location>
        <begin position="326"/>
        <end position="347"/>
    </location>
</feature>
<keyword evidence="6 8" id="KW-0472">Membrane</keyword>
<feature type="transmembrane region" description="Helical" evidence="8">
    <location>
        <begin position="47"/>
        <end position="70"/>
    </location>
</feature>
<dbReference type="SUPFAM" id="SSF103473">
    <property type="entry name" value="MFS general substrate transporter"/>
    <property type="match status" value="1"/>
</dbReference>
<keyword evidence="2" id="KW-0813">Transport</keyword>
<sequence>MSTDDAQGWRRDFRLLWGGSAFSHLGTVSAATASPLLALSLTGSPVFAGWVTAASAVPGLLLHVPAGWLADRADRRRIMQASQAARCLSTALFVLGFTLLGNPWLLLVAVLADGACATFYSIAESAAVRHIVPPGSRRSAIAKNEARLHIAQFIGRPLGGFLFGVGHLIPYIFDALSSFVSFRAIARMRTGDFHPFRMRRTVPEAAPTALAAPAPLPGADVPHAKPVPAASSAPATPPHSVTAQIETAQCKAAHAMGSPGAEDDGWDDGWEGEGEGLRGATFRSGVSLVARDPFLRTVLVVCGIANFLLQTTLLLMVVLAKEHGTSSAAIGFLLATSGVGGVLGALVAPRVLQRLSPPAIVRACVWSWLVLLAVVAVAHDPVVGLVAWGSCSFMGAHVNVALAAHQASAVPKRLQGQVMGLTRFATGGAIPLGALCGGYVIAGLDPALTAWLAVAVMALVVLGVSMPLAARARRCAAVVRWCAGVMRRCAAAARRCAAAVRRCAGVVRRFAGAVWRGCGGSRGGARSRRRRRASRSYAAFGAGVTITGRVWRWFIRDGRRRSRGGPCMASRSLDVADQDRLVSALLRIDSMRERRTRALYVSVLERELGHRLGRKEYAQDQHDVWDLVDCCLTHAGALHALVRVLEGFHKGSRSVAAVRAIVAELVPEPLLGAGERRELRQLVASLESQGLGAEHLAEHLALYRRAVGPVGPAPGRDVRGVQDLVNQLEDVASGSDGVPPLLAFAADLAGQTRGPTATALREWAIRFGERLGLPPERIEQLLQPAPPALPGADPEAFLVIECRPDGAEADRFLVTAWLQIAGERAIPLRREDEPRPIALLPDLIEELLARDSRVVTRDTPELTIELILPRSLLNLPFDQFRITIAGLERRLGIEYAVVLRSLERLRHRALRHNWRRAWDRLRQDPASATVCWVARPREYDSERLYTMVSEHPSVGLAMPFPPWGDGPETVDELWVAVHAGAPIVLWCRDGRDPERFAEEVRDLLGDGLLSLPRRVRDLRRKAVLDGAGTGTGIEPGGEGHVAPAALGDHLGLRLALLFDDPDRLPEPDGRLRPPAHS</sequence>
<feature type="transmembrane region" description="Helical" evidence="8">
    <location>
        <begin position="168"/>
        <end position="186"/>
    </location>
</feature>
<keyword evidence="5 8" id="KW-1133">Transmembrane helix</keyword>
<comment type="caution">
    <text evidence="12">The sequence shown here is derived from an EMBL/GenBank/DDBJ whole genome shotgun (WGS) entry which is preliminary data.</text>
</comment>
<accession>A0ABW2CRS7</accession>
<dbReference type="Pfam" id="PF07690">
    <property type="entry name" value="MFS_1"/>
    <property type="match status" value="1"/>
</dbReference>
<dbReference type="EMBL" id="JBHSXS010000018">
    <property type="protein sequence ID" value="MFC6883326.1"/>
    <property type="molecule type" value="Genomic_DNA"/>
</dbReference>
<evidence type="ECO:0000256" key="2">
    <source>
        <dbReference type="ARBA" id="ARBA00022448"/>
    </source>
</evidence>
<dbReference type="Pfam" id="PF20028">
    <property type="entry name" value="VMAP-C"/>
    <property type="match status" value="1"/>
</dbReference>
<keyword evidence="3" id="KW-1003">Cell membrane</keyword>
<comment type="subcellular location">
    <subcellularLocation>
        <location evidence="1">Cell membrane</location>
        <topology evidence="1">Multi-pass membrane protein</topology>
    </subcellularLocation>
</comment>
<feature type="transmembrane region" description="Helical" evidence="8">
    <location>
        <begin position="359"/>
        <end position="379"/>
    </location>
</feature>